<protein>
    <submittedName>
        <fullName evidence="2">Uncharacterized protein</fullName>
    </submittedName>
</protein>
<accession>A0ABX1PSI3</accession>
<dbReference type="EMBL" id="WTVG01000066">
    <property type="protein sequence ID" value="NMG26360.1"/>
    <property type="molecule type" value="Genomic_DNA"/>
</dbReference>
<proteinExistence type="predicted"/>
<keyword evidence="1" id="KW-0732">Signal</keyword>
<evidence type="ECO:0000256" key="1">
    <source>
        <dbReference type="SAM" id="SignalP"/>
    </source>
</evidence>
<name>A0ABX1PSI3_9RHOO</name>
<keyword evidence="3" id="KW-1185">Reference proteome</keyword>
<feature type="chain" id="PRO_5045224855" evidence="1">
    <location>
        <begin position="26"/>
        <end position="185"/>
    </location>
</feature>
<dbReference type="Proteomes" id="UP000615989">
    <property type="component" value="Unassembled WGS sequence"/>
</dbReference>
<gene>
    <name evidence="2" type="ORF">GO606_16905</name>
</gene>
<evidence type="ECO:0000313" key="3">
    <source>
        <dbReference type="Proteomes" id="UP000615989"/>
    </source>
</evidence>
<dbReference type="RefSeq" id="WP_169119683.1">
    <property type="nucleotide sequence ID" value="NZ_WTVG02000040.1"/>
</dbReference>
<feature type="signal peptide" evidence="1">
    <location>
        <begin position="1"/>
        <end position="25"/>
    </location>
</feature>
<sequence>MKCFPLFQAFVVAALALLHLTVGLAAEPSGKAHVLAGALFASVPSGNLSGADRAAIAALTPLDLRDGVVVSTARGCETAMHPKVALEDLNGDRVPEMFILAGNTCTSGMTGKSVWLYARRRDGRWARLLDAGAAGYRILPTATFGWRDIALGGRGFCEGLWRLGPQGEYDYARSIQADGTPCPER</sequence>
<comment type="caution">
    <text evidence="2">The sequence shown here is derived from an EMBL/GenBank/DDBJ whole genome shotgun (WGS) entry which is preliminary data.</text>
</comment>
<organism evidence="2 3">
    <name type="scientific">Aromatoleum anaerobium</name>
    <dbReference type="NCBI Taxonomy" id="182180"/>
    <lineage>
        <taxon>Bacteria</taxon>
        <taxon>Pseudomonadati</taxon>
        <taxon>Pseudomonadota</taxon>
        <taxon>Betaproteobacteria</taxon>
        <taxon>Rhodocyclales</taxon>
        <taxon>Rhodocyclaceae</taxon>
        <taxon>Aromatoleum</taxon>
    </lineage>
</organism>
<evidence type="ECO:0000313" key="2">
    <source>
        <dbReference type="EMBL" id="NMG26360.1"/>
    </source>
</evidence>
<reference evidence="2" key="1">
    <citation type="submission" date="2019-12" db="EMBL/GenBank/DDBJ databases">
        <title>Comparative genomics gives insights into the taxonomy of the Azoarcus-Aromatoleum group and reveals separate origins of nif in the plant-associated Azoarcus and non-plant-associated Aromatoleum sub-groups.</title>
        <authorList>
            <person name="Lafos M."/>
            <person name="Maluk M."/>
            <person name="Batista M."/>
            <person name="Junghare M."/>
            <person name="Carmona M."/>
            <person name="Faoro H."/>
            <person name="Cruz L.M."/>
            <person name="Battistoni F."/>
            <person name="De Souza E."/>
            <person name="Pedrosa F."/>
            <person name="Chen W.-M."/>
            <person name="Poole P.S."/>
            <person name="Dixon R.A."/>
            <person name="James E.K."/>
        </authorList>
    </citation>
    <scope>NUCLEOTIDE SEQUENCE</scope>
    <source>
        <strain evidence="2">LuFRes1</strain>
    </source>
</reference>